<name>A0A4Y2CS44_ARAVE</name>
<dbReference type="AlphaFoldDB" id="A0A4Y2CS44"/>
<evidence type="ECO:0000313" key="2">
    <source>
        <dbReference type="Proteomes" id="UP000499080"/>
    </source>
</evidence>
<keyword evidence="2" id="KW-1185">Reference proteome</keyword>
<dbReference type="EMBL" id="BGPR01000240">
    <property type="protein sequence ID" value="GBM07230.1"/>
    <property type="molecule type" value="Genomic_DNA"/>
</dbReference>
<dbReference type="Proteomes" id="UP000499080">
    <property type="component" value="Unassembled WGS sequence"/>
</dbReference>
<sequence length="88" mass="9797">MECQTDLSCRTLGGFQRTISEPSPFNVRLESLSSQSLIHFTTNTTKSQCGRSALESVTDRGHTTCIGRMWESFGMEKNNTGEKLSLSF</sequence>
<comment type="caution">
    <text evidence="1">The sequence shown here is derived from an EMBL/GenBank/DDBJ whole genome shotgun (WGS) entry which is preliminary data.</text>
</comment>
<reference evidence="1 2" key="1">
    <citation type="journal article" date="2019" name="Sci. Rep.">
        <title>Orb-weaving spider Araneus ventricosus genome elucidates the spidroin gene catalogue.</title>
        <authorList>
            <person name="Kono N."/>
            <person name="Nakamura H."/>
            <person name="Ohtoshi R."/>
            <person name="Moran D.A.P."/>
            <person name="Shinohara A."/>
            <person name="Yoshida Y."/>
            <person name="Fujiwara M."/>
            <person name="Mori M."/>
            <person name="Tomita M."/>
            <person name="Arakawa K."/>
        </authorList>
    </citation>
    <scope>NUCLEOTIDE SEQUENCE [LARGE SCALE GENOMIC DNA]</scope>
</reference>
<evidence type="ECO:0000313" key="1">
    <source>
        <dbReference type="EMBL" id="GBM07230.1"/>
    </source>
</evidence>
<accession>A0A4Y2CS44</accession>
<organism evidence="1 2">
    <name type="scientific">Araneus ventricosus</name>
    <name type="common">Orbweaver spider</name>
    <name type="synonym">Epeira ventricosa</name>
    <dbReference type="NCBI Taxonomy" id="182803"/>
    <lineage>
        <taxon>Eukaryota</taxon>
        <taxon>Metazoa</taxon>
        <taxon>Ecdysozoa</taxon>
        <taxon>Arthropoda</taxon>
        <taxon>Chelicerata</taxon>
        <taxon>Arachnida</taxon>
        <taxon>Araneae</taxon>
        <taxon>Araneomorphae</taxon>
        <taxon>Entelegynae</taxon>
        <taxon>Araneoidea</taxon>
        <taxon>Araneidae</taxon>
        <taxon>Araneus</taxon>
    </lineage>
</organism>
<proteinExistence type="predicted"/>
<gene>
    <name evidence="1" type="ORF">AVEN_25486_1</name>
</gene>
<protein>
    <submittedName>
        <fullName evidence="1">Uncharacterized protein</fullName>
    </submittedName>
</protein>